<evidence type="ECO:0000313" key="3">
    <source>
        <dbReference type="EMBL" id="KFJ08329.1"/>
    </source>
</evidence>
<dbReference type="AlphaFoldDB" id="A0A087EKM8"/>
<feature type="transmembrane region" description="Helical" evidence="2">
    <location>
        <begin position="127"/>
        <end position="151"/>
    </location>
</feature>
<feature type="transmembrane region" description="Helical" evidence="2">
    <location>
        <begin position="202"/>
        <end position="220"/>
    </location>
</feature>
<keyword evidence="2" id="KW-0812">Transmembrane</keyword>
<evidence type="ECO:0000313" key="4">
    <source>
        <dbReference type="Proteomes" id="UP000029080"/>
    </source>
</evidence>
<comment type="caution">
    <text evidence="3">The sequence shown here is derived from an EMBL/GenBank/DDBJ whole genome shotgun (WGS) entry which is preliminary data.</text>
</comment>
<accession>A0A087EKM8</accession>
<dbReference type="RefSeq" id="WP_081693494.1">
    <property type="nucleotide sequence ID" value="NZ_JGZU01000002.1"/>
</dbReference>
<dbReference type="Pfam" id="PF09819">
    <property type="entry name" value="ABC_cobalt"/>
    <property type="match status" value="1"/>
</dbReference>
<reference evidence="3 4" key="1">
    <citation type="submission" date="2014-03" db="EMBL/GenBank/DDBJ databases">
        <title>Genomics of Bifidobacteria.</title>
        <authorList>
            <person name="Ventura M."/>
            <person name="Milani C."/>
            <person name="Lugli G.A."/>
        </authorList>
    </citation>
    <scope>NUCLEOTIDE SEQUENCE [LARGE SCALE GENOMIC DNA]</scope>
    <source>
        <strain evidence="3 4">JCM 13495</strain>
    </source>
</reference>
<name>A0A087EKM8_9BIFI</name>
<feature type="compositionally biased region" description="Polar residues" evidence="1">
    <location>
        <begin position="1"/>
        <end position="18"/>
    </location>
</feature>
<dbReference type="InterPro" id="IPR017195">
    <property type="entry name" value="ABC_thiamin-permease_prd"/>
</dbReference>
<dbReference type="OrthoDB" id="8017424at2"/>
<proteinExistence type="predicted"/>
<keyword evidence="2" id="KW-1133">Transmembrane helix</keyword>
<feature type="transmembrane region" description="Helical" evidence="2">
    <location>
        <begin position="163"/>
        <end position="182"/>
    </location>
</feature>
<evidence type="ECO:0000256" key="1">
    <source>
        <dbReference type="SAM" id="MobiDB-lite"/>
    </source>
</evidence>
<protein>
    <submittedName>
        <fullName evidence="3">ABC-type cobalt transport system, permease component</fullName>
    </submittedName>
</protein>
<gene>
    <name evidence="3" type="ORF">BITS_0842</name>
</gene>
<dbReference type="STRING" id="356829.BITS_0842"/>
<dbReference type="eggNOG" id="COG4721">
    <property type="taxonomic scope" value="Bacteria"/>
</dbReference>
<feature type="transmembrane region" description="Helical" evidence="2">
    <location>
        <begin position="85"/>
        <end position="107"/>
    </location>
</feature>
<evidence type="ECO:0000256" key="2">
    <source>
        <dbReference type="SAM" id="Phobius"/>
    </source>
</evidence>
<sequence>MDNHAQNHNQSPQLNEKSASIHGDKVSISSDQFESSTSASGIPSWPRWTTADIAVGAALGVACGVIFWGFNFAYSAISPILGEVLPGLASILHAVWYFSGPLALLIIRKPGAAIYVNLVGTMAEMLLGNNFSFGFVIVSAMLQGLFSELPFAIARYRKFTHSLAVLAGLLTALEYGIYLMLFRYQAVSFFSPRGIVHMISEVVGGVLIAGLLSWALYVAIAKTGALDRFASGRAIRGTVE</sequence>
<feature type="transmembrane region" description="Helical" evidence="2">
    <location>
        <begin position="53"/>
        <end position="73"/>
    </location>
</feature>
<keyword evidence="4" id="KW-1185">Reference proteome</keyword>
<feature type="region of interest" description="Disordered" evidence="1">
    <location>
        <begin position="1"/>
        <end position="20"/>
    </location>
</feature>
<dbReference type="EMBL" id="JGZU01000002">
    <property type="protein sequence ID" value="KFJ08329.1"/>
    <property type="molecule type" value="Genomic_DNA"/>
</dbReference>
<organism evidence="3 4">
    <name type="scientific">Bifidobacterium tsurumiense</name>
    <dbReference type="NCBI Taxonomy" id="356829"/>
    <lineage>
        <taxon>Bacteria</taxon>
        <taxon>Bacillati</taxon>
        <taxon>Actinomycetota</taxon>
        <taxon>Actinomycetes</taxon>
        <taxon>Bifidobacteriales</taxon>
        <taxon>Bifidobacteriaceae</taxon>
        <taxon>Bifidobacterium</taxon>
    </lineage>
</organism>
<keyword evidence="2" id="KW-0472">Membrane</keyword>
<dbReference type="Proteomes" id="UP000029080">
    <property type="component" value="Unassembled WGS sequence"/>
</dbReference>